<dbReference type="GO" id="GO:0016491">
    <property type="term" value="F:oxidoreductase activity"/>
    <property type="evidence" value="ECO:0007669"/>
    <property type="project" value="InterPro"/>
</dbReference>
<dbReference type="InterPro" id="IPR017927">
    <property type="entry name" value="FAD-bd_FR_type"/>
</dbReference>
<comment type="similarity">
    <text evidence="1">Belongs to the SIP oxidoreductase family.</text>
</comment>
<dbReference type="Gene3D" id="3.40.50.80">
    <property type="entry name" value="Nucleotide-binding domain of ferredoxin-NADP reductase (FNR) module"/>
    <property type="match status" value="1"/>
</dbReference>
<dbReference type="Pfam" id="PF08021">
    <property type="entry name" value="FAD_binding_9"/>
    <property type="match status" value="1"/>
</dbReference>
<dbReference type="CDD" id="cd06193">
    <property type="entry name" value="siderophore_interacting"/>
    <property type="match status" value="1"/>
</dbReference>
<proteinExistence type="inferred from homology"/>
<dbReference type="Pfam" id="PF04954">
    <property type="entry name" value="SIP"/>
    <property type="match status" value="1"/>
</dbReference>
<dbReference type="PROSITE" id="PS51384">
    <property type="entry name" value="FAD_FR"/>
    <property type="match status" value="1"/>
</dbReference>
<dbReference type="InterPro" id="IPR013113">
    <property type="entry name" value="SIP_FAD-bd"/>
</dbReference>
<dbReference type="Proteomes" id="UP000440224">
    <property type="component" value="Unassembled WGS sequence"/>
</dbReference>
<dbReference type="InterPro" id="IPR039374">
    <property type="entry name" value="SIP_fam"/>
</dbReference>
<dbReference type="SUPFAM" id="SSF63380">
    <property type="entry name" value="Riboflavin synthase domain-like"/>
    <property type="match status" value="1"/>
</dbReference>
<gene>
    <name evidence="3" type="ORF">GF068_03505</name>
</gene>
<dbReference type="InterPro" id="IPR007037">
    <property type="entry name" value="SIP_rossman_dom"/>
</dbReference>
<dbReference type="Gene3D" id="2.40.30.10">
    <property type="entry name" value="Translation factors"/>
    <property type="match status" value="1"/>
</dbReference>
<reference evidence="3 4" key="1">
    <citation type="submission" date="2019-10" db="EMBL/GenBank/DDBJ databases">
        <title>A soil myxobacterium in the family Polyangiaceae.</title>
        <authorList>
            <person name="Li Y."/>
            <person name="Wang J."/>
        </authorList>
    </citation>
    <scope>NUCLEOTIDE SEQUENCE [LARGE SCALE GENOMIC DNA]</scope>
    <source>
        <strain evidence="3 4">DSM 14734</strain>
    </source>
</reference>
<keyword evidence="4" id="KW-1185">Reference proteome</keyword>
<dbReference type="OrthoDB" id="9814826at2"/>
<evidence type="ECO:0000313" key="3">
    <source>
        <dbReference type="EMBL" id="MRG90991.1"/>
    </source>
</evidence>
<accession>A0A6N7PQ49</accession>
<organism evidence="3 4">
    <name type="scientific">Polyangium spumosum</name>
    <dbReference type="NCBI Taxonomy" id="889282"/>
    <lineage>
        <taxon>Bacteria</taxon>
        <taxon>Pseudomonadati</taxon>
        <taxon>Myxococcota</taxon>
        <taxon>Polyangia</taxon>
        <taxon>Polyangiales</taxon>
        <taxon>Polyangiaceae</taxon>
        <taxon>Polyangium</taxon>
    </lineage>
</organism>
<dbReference type="PANTHER" id="PTHR30157">
    <property type="entry name" value="FERRIC REDUCTASE, NADPH-DEPENDENT"/>
    <property type="match status" value="1"/>
</dbReference>
<feature type="domain" description="FAD-binding FR-type" evidence="2">
    <location>
        <begin position="15"/>
        <end position="137"/>
    </location>
</feature>
<dbReference type="PANTHER" id="PTHR30157:SF0">
    <property type="entry name" value="NADPH-DEPENDENT FERRIC-CHELATE REDUCTASE"/>
    <property type="match status" value="1"/>
</dbReference>
<evidence type="ECO:0000259" key="2">
    <source>
        <dbReference type="PROSITE" id="PS51384"/>
    </source>
</evidence>
<evidence type="ECO:0000313" key="4">
    <source>
        <dbReference type="Proteomes" id="UP000440224"/>
    </source>
</evidence>
<comment type="caution">
    <text evidence="3">The sequence shown here is derived from an EMBL/GenBank/DDBJ whole genome shotgun (WGS) entry which is preliminary data.</text>
</comment>
<dbReference type="InterPro" id="IPR017938">
    <property type="entry name" value="Riboflavin_synthase-like_b-brl"/>
</dbReference>
<protein>
    <submittedName>
        <fullName evidence="3">Siderophore-interacting protein</fullName>
    </submittedName>
</protein>
<dbReference type="RefSeq" id="WP_153817837.1">
    <property type="nucleotide sequence ID" value="NZ_WJIE01000001.1"/>
</dbReference>
<dbReference type="InterPro" id="IPR039261">
    <property type="entry name" value="FNR_nucleotide-bd"/>
</dbReference>
<name>A0A6N7PQ49_9BACT</name>
<sequence>MNREDTPFDLVRHPLKVRRLTVARVRDLSPRMRRITLGGPELEGFVSLAPEDHVKLLFPAEGQSEPVLPVVDERGEIRPPPGARPIARDYTVRARHVDTIDVDFLLHAHGVASSWAARATPGDVLGLAGPRGSRLLRLQPAWQLFVGDETALPEMTRRIEETPPAVRNFVVALVEDTKDQAAWPELVRAGVETRWVYRADAGGAGEITKRLVDIVRAAELPETGEGFAWLAGEASETAAVMRLLVRELGWARGRVHASGHWKRGVIAHDHHEPLG</sequence>
<evidence type="ECO:0000256" key="1">
    <source>
        <dbReference type="ARBA" id="ARBA00035644"/>
    </source>
</evidence>
<dbReference type="AlphaFoldDB" id="A0A6N7PQ49"/>
<dbReference type="EMBL" id="WJIE01000001">
    <property type="protein sequence ID" value="MRG90991.1"/>
    <property type="molecule type" value="Genomic_DNA"/>
</dbReference>